<gene>
    <name evidence="3" type="ORF">CCMP2556_LOCUS9281</name>
</gene>
<evidence type="ECO:0000313" key="4">
    <source>
        <dbReference type="Proteomes" id="UP001642484"/>
    </source>
</evidence>
<proteinExistence type="predicted"/>
<dbReference type="SUPFAM" id="SSF56059">
    <property type="entry name" value="Glutathione synthetase ATP-binding domain-like"/>
    <property type="match status" value="1"/>
</dbReference>
<evidence type="ECO:0000259" key="2">
    <source>
        <dbReference type="PROSITE" id="PS50975"/>
    </source>
</evidence>
<keyword evidence="1" id="KW-0547">Nucleotide-binding</keyword>
<keyword evidence="1" id="KW-0067">ATP-binding</keyword>
<dbReference type="Proteomes" id="UP001642484">
    <property type="component" value="Unassembled WGS sequence"/>
</dbReference>
<name>A0ABP0J2E4_9DINO</name>
<dbReference type="PROSITE" id="PS50975">
    <property type="entry name" value="ATP_GRASP"/>
    <property type="match status" value="1"/>
</dbReference>
<sequence>MAKLCYRFSFIHEEPAFRDSHRAQRGQSCPELSEIEWRWPEWQSHIQVRKLYQRSQHVRDQMQRALVFPKPGISHGSHEHPEVCNRSCILFLHGKCQEDAECGFCHASHQQRAVSFNQGQRRIVSSWSKVRLLEVVLPYLWIKVEASNHPGATVLLDLVERELAIRRIHDHSITNESRVPGQIGHTLACMTLSALVGVICMKKGEAPFFRLLKKALIDIPVHSEARGAHVGPGRPAIGTFGKNTYIVESKEQAMRLAPDGLDETWILQELITGELEYSTTLLVLDGKILDWAGMKYQYSMEAYVWPHVRLVDQELCSVPAEHRQLMEKFLVGFSGICNFNFKLREDGTMCIFEVNPRVGGDLAFDLPKPRARSLLEKMDAMAS</sequence>
<feature type="domain" description="ATP-grasp" evidence="2">
    <location>
        <begin position="331"/>
        <end position="383"/>
    </location>
</feature>
<organism evidence="3 4">
    <name type="scientific">Durusdinium trenchii</name>
    <dbReference type="NCBI Taxonomy" id="1381693"/>
    <lineage>
        <taxon>Eukaryota</taxon>
        <taxon>Sar</taxon>
        <taxon>Alveolata</taxon>
        <taxon>Dinophyceae</taxon>
        <taxon>Suessiales</taxon>
        <taxon>Symbiodiniaceae</taxon>
        <taxon>Durusdinium</taxon>
    </lineage>
</organism>
<reference evidence="3 4" key="1">
    <citation type="submission" date="2024-02" db="EMBL/GenBank/DDBJ databases">
        <authorList>
            <person name="Chen Y."/>
            <person name="Shah S."/>
            <person name="Dougan E. K."/>
            <person name="Thang M."/>
            <person name="Chan C."/>
        </authorList>
    </citation>
    <scope>NUCLEOTIDE SEQUENCE [LARGE SCALE GENOMIC DNA]</scope>
</reference>
<evidence type="ECO:0000256" key="1">
    <source>
        <dbReference type="PROSITE-ProRule" id="PRU00409"/>
    </source>
</evidence>
<dbReference type="InterPro" id="IPR011761">
    <property type="entry name" value="ATP-grasp"/>
</dbReference>
<protein>
    <recommendedName>
        <fullName evidence="2">ATP-grasp domain-containing protein</fullName>
    </recommendedName>
</protein>
<evidence type="ECO:0000313" key="3">
    <source>
        <dbReference type="EMBL" id="CAK9008509.1"/>
    </source>
</evidence>
<comment type="caution">
    <text evidence="3">The sequence shown here is derived from an EMBL/GenBank/DDBJ whole genome shotgun (WGS) entry which is preliminary data.</text>
</comment>
<dbReference type="EMBL" id="CAXAMN010004291">
    <property type="protein sequence ID" value="CAK9008509.1"/>
    <property type="molecule type" value="Genomic_DNA"/>
</dbReference>
<keyword evidence="4" id="KW-1185">Reference proteome</keyword>
<dbReference type="Gene3D" id="3.30.470.20">
    <property type="entry name" value="ATP-grasp fold, B domain"/>
    <property type="match status" value="1"/>
</dbReference>
<accession>A0ABP0J2E4</accession>